<sequence length="770" mass="86310">MISPIYSYSLSSLSQILYMAAVPQMGVKRNIDDVINAEYPDQVREISPTVVIINEIIQLSQHAIDVMSRYSSKELYDYRVNKSGEHIAFTDFDLAELNLPGTLPLKKSLHNVLSGDDYQYMPLTEFVEGTHFVNYSTFINNNRYRTSPINIKMHTRDIEYARFFRANAHELISEWTQYVPLEFGNIKITPEQIMAGLSTTVPLPVDAVTTIDDTSIVVKAGTFPTILTYTAMPGAGKTCACMTAARFALQSERCYEAYQTMNQSQFNPLSGGFYEYREINTLLPVICFMTPTPLMKQTIAAAHKFMAGSDITVWVGLTHGTLKEAHAHGRPIFWVLPQDQRTTKMLINSKGYSYYADYIDEMNTSMTKRGDPAKANPMQTVIIQATPKKLIDSTINKPNAILRTEFCKPKHQFDMTDSFTNACMRNSMLPDWIRIAWNKKAVAMMPDGYHIHNVMAKSTNLNRIFGQENAPLAPRSMADNISSLVPIRNTTFNQEAMNSFVARANVGVSPPELLQILRDMRDAISDPDRERNTINSLERTIINMTGVVDQSATDPPECPILLEPIPVDKAAILPCCSNVLHVDALTGLQRRVCPMCRAPLHDTFTFGTADVRTPMYAHDYSGPLEDGLKQLSNARLTAVNAVENTIRNVLARKPDARIILSSYNATDSRDVITGFCNDIKRDHPNLELYFIGSRGKKFDINRYNDPSFTNPQIAVLNTSTSSNNSQGLDLHNTYVTIVIGRSRSDIKAQLIGRCCRTGTSGTRVLVNVEY</sequence>
<reference evidence="1 2" key="1">
    <citation type="journal article" date="2005" name="Science">
        <title>Complete genome sequence and lytic phase transcription profile of a Coccolithovirus.</title>
        <authorList>
            <person name="Wilson W.H."/>
            <person name="Schroeder D.C."/>
            <person name="Allen M.J."/>
            <person name="Holden M.T.G."/>
            <person name="Parkhill J."/>
            <person name="Barrell B.G."/>
            <person name="Churcher C."/>
            <person name="Hamlin N."/>
            <person name="Mungall K."/>
            <person name="Norbertczak H."/>
            <person name="Quail M.A."/>
            <person name="Price C."/>
            <person name="Rabbinowitsch E."/>
            <person name="Walker D."/>
            <person name="Craigon M."/>
            <person name="Roy D."/>
            <person name="Ghazal P."/>
        </authorList>
    </citation>
    <scope>NUCLEOTIDE SEQUENCE [LARGE SCALE GENOMIC DNA]</scope>
    <source>
        <strain evidence="2">Isolate United Kingdom/English Channel/1999</strain>
    </source>
</reference>
<accession>Q4A2Q6</accession>
<organismHost>
    <name type="scientific">Emiliania huxleyi</name>
    <name type="common">Coccolithophore</name>
    <name type="synonym">Pontosphaera huxleyi</name>
    <dbReference type="NCBI Taxonomy" id="2903"/>
</organismHost>
<dbReference type="Proteomes" id="UP000000863">
    <property type="component" value="Segment"/>
</dbReference>
<proteinExistence type="predicted"/>
<dbReference type="EMBL" id="AJ890364">
    <property type="protein sequence ID" value="CAI65650.1"/>
    <property type="molecule type" value="Genomic_DNA"/>
</dbReference>
<name>Q4A2Q6_EHV8U</name>
<gene>
    <name evidence="1" type="ORF">EhV226</name>
</gene>
<evidence type="ECO:0000313" key="1">
    <source>
        <dbReference type="EMBL" id="CAI65650.1"/>
    </source>
</evidence>
<dbReference type="KEGG" id="vg:3654772"/>
<keyword evidence="2" id="KW-1185">Reference proteome</keyword>
<organism evidence="1 2">
    <name type="scientific">Emiliania huxleyi virus 86 (isolate United Kingdom/English Channel/1999)</name>
    <name type="common">EhV-86</name>
    <dbReference type="NCBI Taxonomy" id="654925"/>
    <lineage>
        <taxon>Viruses</taxon>
        <taxon>Varidnaviria</taxon>
        <taxon>Bamfordvirae</taxon>
        <taxon>Nucleocytoviricota</taxon>
        <taxon>Megaviricetes</taxon>
        <taxon>Algavirales</taxon>
        <taxon>Phycodnaviridae</taxon>
        <taxon>Coccolithovirus</taxon>
        <taxon>Coccolithovirus huxleyi</taxon>
        <taxon>Emiliania huxleyi virus 86</taxon>
    </lineage>
</organism>
<dbReference type="RefSeq" id="YP_293981.1">
    <property type="nucleotide sequence ID" value="NC_007346.1"/>
</dbReference>
<evidence type="ECO:0000313" key="2">
    <source>
        <dbReference type="Proteomes" id="UP000000863"/>
    </source>
</evidence>
<dbReference type="GeneID" id="3654772"/>
<protein>
    <submittedName>
        <fullName evidence="1">Uncharacterized protein</fullName>
    </submittedName>
</protein>